<gene>
    <name evidence="1" type="ORF">VSS37_00880</name>
</gene>
<evidence type="ECO:0000313" key="2">
    <source>
        <dbReference type="Proteomes" id="UP001308005"/>
    </source>
</evidence>
<keyword evidence="2" id="KW-1185">Reference proteome</keyword>
<evidence type="ECO:0000313" key="1">
    <source>
        <dbReference type="EMBL" id="MEB4589521.1"/>
    </source>
</evidence>
<name>A0ABU6CSG7_9GAMM</name>
<dbReference type="Pfam" id="PF13148">
    <property type="entry name" value="DUF3987"/>
    <property type="match status" value="1"/>
</dbReference>
<sequence>MRSPWEYHSSSRSSVGRKTYTGNVVGSITCFAQPAAIETILAKSENTGMAERFLMINEPTQQGTRDHTRQHYPQEYSQNVYNRIVGAVAKLAIEQPQDFEDLPAYRISASDWHKIYLFRNEIEPHLADGGKYSTATMRGVASKVDMHIMKLAALLACLYECPIGLIDSRFIEAAIGIMEDMLDYTLSLLFTIGVVGTDAEEDCVIAYLGEKKSATRRQVQQARHRHKPFSEAVKPSAAISQTINRLIQKGIVGESEEFDATGNSKGKLLRLVA</sequence>
<accession>A0ABU6CSG7</accession>
<reference evidence="1 2" key="2">
    <citation type="submission" date="2024-01" db="EMBL/GenBank/DDBJ databases">
        <authorList>
            <person name="Xie X."/>
        </authorList>
    </citation>
    <scope>NUCLEOTIDE SEQUENCE [LARGE SCALE GENOMIC DNA]</scope>
    <source>
        <strain evidence="1">SCUT-1</strain>
    </source>
</reference>
<organism evidence="1 2">
    <name type="scientific">Candidatus Thiothrix phosphatis</name>
    <dbReference type="NCBI Taxonomy" id="3112415"/>
    <lineage>
        <taxon>Bacteria</taxon>
        <taxon>Pseudomonadati</taxon>
        <taxon>Pseudomonadota</taxon>
        <taxon>Gammaproteobacteria</taxon>
        <taxon>Thiotrichales</taxon>
        <taxon>Thiotrichaceae</taxon>
        <taxon>Thiothrix</taxon>
    </lineage>
</organism>
<proteinExistence type="predicted"/>
<dbReference type="RefSeq" id="WP_324692712.1">
    <property type="nucleotide sequence ID" value="NZ_JAYMYJ010000010.1"/>
</dbReference>
<dbReference type="EMBL" id="JAYMYJ010000010">
    <property type="protein sequence ID" value="MEB4589521.1"/>
    <property type="molecule type" value="Genomic_DNA"/>
</dbReference>
<reference evidence="2" key="1">
    <citation type="submission" date="2023-07" db="EMBL/GenBank/DDBJ databases">
        <title>The carbon used by Thiothrix.</title>
        <authorList>
            <person name="Chen L."/>
        </authorList>
    </citation>
    <scope>NUCLEOTIDE SEQUENCE [LARGE SCALE GENOMIC DNA]</scope>
</reference>
<protein>
    <submittedName>
        <fullName evidence="1">DUF3987 domain-containing protein</fullName>
    </submittedName>
</protein>
<dbReference type="InterPro" id="IPR025048">
    <property type="entry name" value="DUF3987"/>
</dbReference>
<dbReference type="Proteomes" id="UP001308005">
    <property type="component" value="Unassembled WGS sequence"/>
</dbReference>
<comment type="caution">
    <text evidence="1">The sequence shown here is derived from an EMBL/GenBank/DDBJ whole genome shotgun (WGS) entry which is preliminary data.</text>
</comment>